<dbReference type="InParanoid" id="A0A7M7MI84"/>
<dbReference type="Pfam" id="PF11882">
    <property type="entry name" value="DUF3402"/>
    <property type="match status" value="2"/>
</dbReference>
<protein>
    <submittedName>
        <fullName evidence="5">Uncharacterized protein</fullName>
    </submittedName>
</protein>
<dbReference type="CTD" id="38412"/>
<name>A0A7M7MI84_VARDE</name>
<dbReference type="EnsemblMetazoa" id="XM_022810225">
    <property type="protein sequence ID" value="XP_022665960"/>
    <property type="gene ID" value="LOC111252402"/>
</dbReference>
<accession>A0A7M7MI84</accession>
<keyword evidence="6" id="KW-1185">Reference proteome</keyword>
<dbReference type="GO" id="GO:0005829">
    <property type="term" value="C:cytosol"/>
    <property type="evidence" value="ECO:0007669"/>
    <property type="project" value="TreeGrafter"/>
</dbReference>
<dbReference type="EnsemblMetazoa" id="XM_022810226">
    <property type="protein sequence ID" value="XP_022665961"/>
    <property type="gene ID" value="LOC111252402"/>
</dbReference>
<dbReference type="Proteomes" id="UP000594260">
    <property type="component" value="Unplaced"/>
</dbReference>
<proteinExistence type="inferred from homology"/>
<dbReference type="OrthoDB" id="18234at2759"/>
<feature type="domain" description="Far11/STRP C-terminal" evidence="4">
    <location>
        <begin position="434"/>
        <end position="820"/>
    </location>
</feature>
<feature type="compositionally biased region" description="Polar residues" evidence="2">
    <location>
        <begin position="303"/>
        <end position="313"/>
    </location>
</feature>
<dbReference type="AlphaFoldDB" id="A0A7M7MI84"/>
<reference evidence="5" key="1">
    <citation type="submission" date="2021-01" db="UniProtKB">
        <authorList>
            <consortium name="EnsemblMetazoa"/>
        </authorList>
    </citation>
    <scope>IDENTIFICATION</scope>
</reference>
<dbReference type="RefSeq" id="XP_022665960.1">
    <property type="nucleotide sequence ID" value="XM_022810225.1"/>
</dbReference>
<dbReference type="KEGG" id="vde:111252402"/>
<dbReference type="SMART" id="SM01292">
    <property type="entry name" value="N1221"/>
    <property type="match status" value="1"/>
</dbReference>
<dbReference type="PANTHER" id="PTHR13239:SF4">
    <property type="entry name" value="AT25231P"/>
    <property type="match status" value="1"/>
</dbReference>
<dbReference type="OMA" id="KMTRAMR"/>
<evidence type="ECO:0000313" key="5">
    <source>
        <dbReference type="EnsemblMetazoa" id="XP_022665961"/>
    </source>
</evidence>
<feature type="region of interest" description="Disordered" evidence="2">
    <location>
        <begin position="263"/>
        <end position="400"/>
    </location>
</feature>
<dbReference type="Pfam" id="PF07923">
    <property type="entry name" value="N1221"/>
    <property type="match status" value="1"/>
</dbReference>
<evidence type="ECO:0000256" key="1">
    <source>
        <dbReference type="ARBA" id="ARBA00007062"/>
    </source>
</evidence>
<dbReference type="InterPro" id="IPR012486">
    <property type="entry name" value="Far11/STRP_N"/>
</dbReference>
<dbReference type="SUPFAM" id="SSF48371">
    <property type="entry name" value="ARM repeat"/>
    <property type="match status" value="1"/>
</dbReference>
<feature type="domain" description="Far11/STRP N-terminal" evidence="3">
    <location>
        <begin position="14"/>
        <end position="314"/>
    </location>
</feature>
<comment type="similarity">
    <text evidence="1">Belongs to the STRIP family.</text>
</comment>
<dbReference type="GO" id="GO:0007010">
    <property type="term" value="P:cytoskeleton organization"/>
    <property type="evidence" value="ECO:0007669"/>
    <property type="project" value="TreeGrafter"/>
</dbReference>
<dbReference type="FunCoup" id="A0A7M7MI84">
    <property type="interactions" value="1181"/>
</dbReference>
<organism evidence="5 6">
    <name type="scientific">Varroa destructor</name>
    <name type="common">Honeybee mite</name>
    <dbReference type="NCBI Taxonomy" id="109461"/>
    <lineage>
        <taxon>Eukaryota</taxon>
        <taxon>Metazoa</taxon>
        <taxon>Ecdysozoa</taxon>
        <taxon>Arthropoda</taxon>
        <taxon>Chelicerata</taxon>
        <taxon>Arachnida</taxon>
        <taxon>Acari</taxon>
        <taxon>Parasitiformes</taxon>
        <taxon>Mesostigmata</taxon>
        <taxon>Gamasina</taxon>
        <taxon>Dermanyssoidea</taxon>
        <taxon>Varroidae</taxon>
        <taxon>Varroa</taxon>
    </lineage>
</organism>
<evidence type="ECO:0000259" key="3">
    <source>
        <dbReference type="SMART" id="SM01292"/>
    </source>
</evidence>
<dbReference type="InterPro" id="IPR016024">
    <property type="entry name" value="ARM-type_fold"/>
</dbReference>
<evidence type="ECO:0000256" key="2">
    <source>
        <dbReference type="SAM" id="MobiDB-lite"/>
    </source>
</evidence>
<dbReference type="InterPro" id="IPR040185">
    <property type="entry name" value="Far11/STRP"/>
</dbReference>
<sequence>MMDTANGMGPELGDLDFQYADADSLQVELSELYSYSEEPELRLGPEKLTRFVGASAWRSGNEIAIVRRLLEAAESANEDIRSDAVSALLYISQGTWAEADVTELELSERSARVIANVRTNCLLLYCQGAWPLLLQLLRLETERPAPPSNTLCLADSRKLRTIVSLLCTIAEVFRHIGPDSSRSERLLKATFCEELSQPTSSSPDSLVALSLLQMVTAFCNGSSPHFPVKKLLLLLWKSLLLSLGGIEELKQLKADARQREGLPAALPDTTDVVKGMRPASPPASLVDMIEVQQQRKSSRGQFKRQSLVKQSSMDDQEPGAGGGPPNGGVVPEQTNIDPTELPDGMPDERPLGEPAAVGEPQIARSDSQEKDTKNGLSSERANSDDKEKTSKDRRGLPWQPKAALRDIDNFLAQARMKFVCFQLPNDTTTLAGLPEPILQGLRVLERHKYTPLSEAQIMREMQIERHPFTHQVELQDTPAERLYQTLLPQMPQHMISLLKILLAAAPTSKAKTESVNILADILPTADASPENCASGIQGALLGFDINRHKEVLVKAIAAVLLLLLKHVKISHCLQFEYIAQQLMFANCIPLVLKFFNQNVVSYAAARHTLPFFEFPRVVLERSSELVHEMMEGCTEVPDQSYCWRNVFACINLLRILNKLTKNKHSRVMMLVVFKSAPILKRALKVRQAMLQLYALKLLKMQTKYLGRQWRKTNMKTMSAIYHKVRHRLGDDWAYGSDLDARPWDFQAEEFSLQAAINDFHRRRYDRLPGAHPGGAGNQNSTGGSHGAEVDPLLDLEPVDNCFLSVLGRQFELLPDFKENYRYWLKCQVYDAAIEWEKLLESPNL</sequence>
<dbReference type="SMART" id="SM01293">
    <property type="entry name" value="DUF3402"/>
    <property type="match status" value="1"/>
</dbReference>
<dbReference type="RefSeq" id="XP_022665961.1">
    <property type="nucleotide sequence ID" value="XM_022810226.1"/>
</dbReference>
<dbReference type="PANTHER" id="PTHR13239">
    <property type="entry name" value="PROTEIN REQUIRED FOR HYPHAL ANASTOMOSIS HAM-2"/>
    <property type="match status" value="1"/>
</dbReference>
<evidence type="ECO:0000313" key="6">
    <source>
        <dbReference type="Proteomes" id="UP000594260"/>
    </source>
</evidence>
<evidence type="ECO:0000259" key="4">
    <source>
        <dbReference type="SMART" id="SM01293"/>
    </source>
</evidence>
<feature type="compositionally biased region" description="Basic and acidic residues" evidence="2">
    <location>
        <begin position="381"/>
        <end position="395"/>
    </location>
</feature>
<feature type="region of interest" description="Disordered" evidence="2">
    <location>
        <begin position="767"/>
        <end position="788"/>
    </location>
</feature>
<dbReference type="InterPro" id="IPR021819">
    <property type="entry name" value="Far11/STRP_C"/>
</dbReference>
<dbReference type="GeneID" id="111252402"/>